<dbReference type="InterPro" id="IPR006226">
    <property type="entry name" value="Mtu_PIN"/>
</dbReference>
<dbReference type="GO" id="GO:0016788">
    <property type="term" value="F:hydrolase activity, acting on ester bonds"/>
    <property type="evidence" value="ECO:0007669"/>
    <property type="project" value="InterPro"/>
</dbReference>
<dbReference type="GO" id="GO:0045926">
    <property type="term" value="P:negative regulation of growth"/>
    <property type="evidence" value="ECO:0007669"/>
    <property type="project" value="UniProtKB-ARBA"/>
</dbReference>
<evidence type="ECO:0000256" key="3">
    <source>
        <dbReference type="ARBA" id="ARBA00022723"/>
    </source>
</evidence>
<comment type="function">
    <text evidence="5">Toxic component of a toxin-antitoxin (TA) system. An RNase.</text>
</comment>
<name>A0A518AHU7_9BACT</name>
<evidence type="ECO:0000256" key="2">
    <source>
        <dbReference type="ARBA" id="ARBA00022722"/>
    </source>
</evidence>
<comment type="similarity">
    <text evidence="5">Belongs to the PINc/VapC protein family.</text>
</comment>
<evidence type="ECO:0000313" key="7">
    <source>
        <dbReference type="EMBL" id="QDU54299.1"/>
    </source>
</evidence>
<feature type="binding site" evidence="5">
    <location>
        <position position="5"/>
    </location>
    <ligand>
        <name>Mg(2+)</name>
        <dbReference type="ChEBI" id="CHEBI:18420"/>
    </ligand>
</feature>
<sequence length="140" mass="15952">MLLPDINVWIALAFDSHLHHAAALKWFQTSNDLPLYFCRLTQQGFLRIATNPKAVGADAVTLNNAWSLYDQMLGDDRIVYKDEPKGIEPVWRRLTVDYKFSNKVWSDAYLAAFAIQGSLRLVSFDKGFAKFPDLQSQILS</sequence>
<gene>
    <name evidence="5" type="primary">vapC</name>
    <name evidence="7" type="ORF">Pan181_04800</name>
</gene>
<dbReference type="GO" id="GO:0004540">
    <property type="term" value="F:RNA nuclease activity"/>
    <property type="evidence" value="ECO:0007669"/>
    <property type="project" value="InterPro"/>
</dbReference>
<keyword evidence="8" id="KW-1185">Reference proteome</keyword>
<dbReference type="AlphaFoldDB" id="A0A518AHU7"/>
<dbReference type="EMBL" id="CP036278">
    <property type="protein sequence ID" value="QDU54299.1"/>
    <property type="molecule type" value="Genomic_DNA"/>
</dbReference>
<comment type="cofactor">
    <cofactor evidence="5">
        <name>Mg(2+)</name>
        <dbReference type="ChEBI" id="CHEBI:18420"/>
    </cofactor>
</comment>
<dbReference type="OrthoDB" id="556169at2"/>
<dbReference type="GO" id="GO:0090729">
    <property type="term" value="F:toxin activity"/>
    <property type="evidence" value="ECO:0007669"/>
    <property type="project" value="UniProtKB-KW"/>
</dbReference>
<evidence type="ECO:0000256" key="4">
    <source>
        <dbReference type="ARBA" id="ARBA00022801"/>
    </source>
</evidence>
<keyword evidence="3 5" id="KW-0479">Metal-binding</keyword>
<dbReference type="InterPro" id="IPR029060">
    <property type="entry name" value="PIN-like_dom_sf"/>
</dbReference>
<evidence type="ECO:0000259" key="6">
    <source>
        <dbReference type="Pfam" id="PF01850"/>
    </source>
</evidence>
<keyword evidence="2 5" id="KW-0540">Nuclease</keyword>
<feature type="binding site" evidence="5">
    <location>
        <position position="107"/>
    </location>
    <ligand>
        <name>Mg(2+)</name>
        <dbReference type="ChEBI" id="CHEBI:18420"/>
    </ligand>
</feature>
<accession>A0A518AHU7</accession>
<dbReference type="HAMAP" id="MF_00265">
    <property type="entry name" value="VapC_Nob1"/>
    <property type="match status" value="1"/>
</dbReference>
<keyword evidence="1 5" id="KW-1277">Toxin-antitoxin system</keyword>
<dbReference type="SUPFAM" id="SSF88723">
    <property type="entry name" value="PIN domain-like"/>
    <property type="match status" value="1"/>
</dbReference>
<dbReference type="KEGG" id="amuc:Pan181_04800"/>
<evidence type="ECO:0000256" key="1">
    <source>
        <dbReference type="ARBA" id="ARBA00022649"/>
    </source>
</evidence>
<protein>
    <recommendedName>
        <fullName evidence="5">Ribonuclease VapC</fullName>
        <shortName evidence="5">RNase VapC</shortName>
        <ecNumber evidence="5">3.1.-.-</ecNumber>
    </recommendedName>
    <alternativeName>
        <fullName evidence="5">Toxin VapC</fullName>
    </alternativeName>
</protein>
<dbReference type="GO" id="GO:0000287">
    <property type="term" value="F:magnesium ion binding"/>
    <property type="evidence" value="ECO:0007669"/>
    <property type="project" value="UniProtKB-UniRule"/>
</dbReference>
<dbReference type="Pfam" id="PF01850">
    <property type="entry name" value="PIN"/>
    <property type="match status" value="1"/>
</dbReference>
<keyword evidence="5" id="KW-0800">Toxin</keyword>
<evidence type="ECO:0000313" key="8">
    <source>
        <dbReference type="Proteomes" id="UP000315750"/>
    </source>
</evidence>
<proteinExistence type="inferred from homology"/>
<dbReference type="EC" id="3.1.-.-" evidence="5"/>
<organism evidence="7 8">
    <name type="scientific">Aeoliella mucimassa</name>
    <dbReference type="NCBI Taxonomy" id="2527972"/>
    <lineage>
        <taxon>Bacteria</taxon>
        <taxon>Pseudomonadati</taxon>
        <taxon>Planctomycetota</taxon>
        <taxon>Planctomycetia</taxon>
        <taxon>Pirellulales</taxon>
        <taxon>Lacipirellulaceae</taxon>
        <taxon>Aeoliella</taxon>
    </lineage>
</organism>
<keyword evidence="5" id="KW-0460">Magnesium</keyword>
<evidence type="ECO:0000256" key="5">
    <source>
        <dbReference type="HAMAP-Rule" id="MF_00265"/>
    </source>
</evidence>
<feature type="domain" description="PIN" evidence="6">
    <location>
        <begin position="3"/>
        <end position="132"/>
    </location>
</feature>
<keyword evidence="4 5" id="KW-0378">Hydrolase</keyword>
<reference evidence="7 8" key="1">
    <citation type="submission" date="2019-02" db="EMBL/GenBank/DDBJ databases">
        <title>Deep-cultivation of Planctomycetes and their phenomic and genomic characterization uncovers novel biology.</title>
        <authorList>
            <person name="Wiegand S."/>
            <person name="Jogler M."/>
            <person name="Boedeker C."/>
            <person name="Pinto D."/>
            <person name="Vollmers J."/>
            <person name="Rivas-Marin E."/>
            <person name="Kohn T."/>
            <person name="Peeters S.H."/>
            <person name="Heuer A."/>
            <person name="Rast P."/>
            <person name="Oberbeckmann S."/>
            <person name="Bunk B."/>
            <person name="Jeske O."/>
            <person name="Meyerdierks A."/>
            <person name="Storesund J.E."/>
            <person name="Kallscheuer N."/>
            <person name="Luecker S."/>
            <person name="Lage O.M."/>
            <person name="Pohl T."/>
            <person name="Merkel B.J."/>
            <person name="Hornburger P."/>
            <person name="Mueller R.-W."/>
            <person name="Bruemmer F."/>
            <person name="Labrenz M."/>
            <person name="Spormann A.M."/>
            <person name="Op den Camp H."/>
            <person name="Overmann J."/>
            <person name="Amann R."/>
            <person name="Jetten M.S.M."/>
            <person name="Mascher T."/>
            <person name="Medema M.H."/>
            <person name="Devos D.P."/>
            <person name="Kaster A.-K."/>
            <person name="Ovreas L."/>
            <person name="Rohde M."/>
            <person name="Galperin M.Y."/>
            <person name="Jogler C."/>
        </authorList>
    </citation>
    <scope>NUCLEOTIDE SEQUENCE [LARGE SCALE GENOMIC DNA]</scope>
    <source>
        <strain evidence="7 8">Pan181</strain>
    </source>
</reference>
<dbReference type="NCBIfam" id="TIGR00028">
    <property type="entry name" value="Mtu_PIN_fam"/>
    <property type="match status" value="1"/>
</dbReference>
<dbReference type="Proteomes" id="UP000315750">
    <property type="component" value="Chromosome"/>
</dbReference>
<dbReference type="RefSeq" id="WP_145245296.1">
    <property type="nucleotide sequence ID" value="NZ_CP036278.1"/>
</dbReference>
<dbReference type="InterPro" id="IPR002716">
    <property type="entry name" value="PIN_dom"/>
</dbReference>
<dbReference type="InterPro" id="IPR022907">
    <property type="entry name" value="VapC_family"/>
</dbReference>